<dbReference type="GO" id="GO:0009432">
    <property type="term" value="P:SOS response"/>
    <property type="evidence" value="ECO:0007669"/>
    <property type="project" value="UniProtKB-UniRule"/>
</dbReference>
<keyword evidence="21" id="KW-1185">Reference proteome</keyword>
<gene>
    <name evidence="20" type="primary">recQ</name>
    <name evidence="20" type="ORF">CWS01_21970</name>
</gene>
<dbReference type="InterPro" id="IPR036388">
    <property type="entry name" value="WH-like_DNA-bd_sf"/>
</dbReference>
<evidence type="ECO:0000256" key="15">
    <source>
        <dbReference type="ARBA" id="ARBA00034617"/>
    </source>
</evidence>
<dbReference type="Pfam" id="PF00271">
    <property type="entry name" value="Helicase_C"/>
    <property type="match status" value="1"/>
</dbReference>
<evidence type="ECO:0000256" key="8">
    <source>
        <dbReference type="ARBA" id="ARBA00022806"/>
    </source>
</evidence>
<proteinExistence type="inferred from homology"/>
<dbReference type="InterPro" id="IPR027417">
    <property type="entry name" value="P-loop_NTPase"/>
</dbReference>
<sequence>MFKQALAVLKEYFGYEQFRNGQEQVIEYLLNGENVACIMPTGGGKSICYQVPAMIFDGLTVVVSPLISLMKDQVDSLTAVGIPATFINSSLTANEAYERIAELKAGKYKLLYVAPERLEGDFFIELLNEVKIPFIAVDEAHCISQWGHDFRPSYSRLGAMINKLHKKPLIAALTATATPLVQKDICTQLQIEEENTVITGFERENLTFSVIKGEDRSAFIESFLSKNKEESGIIYAATRQEVEKLYERLRKKNYLVAKYHGGMRDTDRETEQQRFINDDCQIMVATTAFGMGIDKSNIRYCIHYQLPKNMEGYYQEAGRAGRDGLPSECVILYSPQDIRIQRFLIDQTTMDPNKQKQDLDKLQAMINYCHTEDCLQRYILQYFGEDTDYKCGRCSNCTDNRETVDVTIDAQKVLSCMIRMGERFGKTMIAQVLTGSRNKKLLDFSLDKIKTYGIMNQQSAKEVSDFIEFLISDAYIEVTTGALPLLKVTEKGKEVLLGRLTVLRKKQMETVKLSEDNGLFQELRLIRKRMAEEEQVPPFVIFSDETLKLIAGSMPKTLSELASIKGIGDHKLNKYGEKILEFVQAYVKEHPESVKEVQKKAVVVKEKKALVENSHLITLEELQKGVTVKDIAAKRNLSILTIENHLLRCGEEGYTIHWSQFVSETQGEKIKKAIKEVGGEKLKPIKEILPNEITYFMIKIILHQLSLEEQKFIV</sequence>
<keyword evidence="12" id="KW-0233">DNA recombination</keyword>
<protein>
    <recommendedName>
        <fullName evidence="16">DNA helicase RecQ</fullName>
        <ecNumber evidence="16">5.6.2.4</ecNumber>
    </recommendedName>
</protein>
<dbReference type="RefSeq" id="WP_101179705.1">
    <property type="nucleotide sequence ID" value="NZ_PISE01000078.1"/>
</dbReference>
<evidence type="ECO:0000256" key="1">
    <source>
        <dbReference type="ARBA" id="ARBA00001946"/>
    </source>
</evidence>
<dbReference type="Gene3D" id="3.40.50.300">
    <property type="entry name" value="P-loop containing nucleotide triphosphate hydrolases"/>
    <property type="match status" value="2"/>
</dbReference>
<evidence type="ECO:0000313" key="21">
    <source>
        <dbReference type="Proteomes" id="UP000233375"/>
    </source>
</evidence>
<comment type="catalytic activity">
    <reaction evidence="15">
        <text>Couples ATP hydrolysis with the unwinding of duplex DNA by translocating in the 3'-5' direction.</text>
        <dbReference type="EC" id="5.6.2.4"/>
    </reaction>
</comment>
<dbReference type="EC" id="5.6.2.4" evidence="16"/>
<keyword evidence="14" id="KW-0413">Isomerase</keyword>
<dbReference type="CDD" id="cd18794">
    <property type="entry name" value="SF2_C_RecQ"/>
    <property type="match status" value="1"/>
</dbReference>
<comment type="cofactor">
    <cofactor evidence="2">
        <name>Zn(2+)</name>
        <dbReference type="ChEBI" id="CHEBI:29105"/>
    </cofactor>
</comment>
<dbReference type="SMART" id="SM00341">
    <property type="entry name" value="HRDC"/>
    <property type="match status" value="1"/>
</dbReference>
<dbReference type="SMART" id="SM00490">
    <property type="entry name" value="HELICc"/>
    <property type="match status" value="1"/>
</dbReference>
<dbReference type="GO" id="GO:0005737">
    <property type="term" value="C:cytoplasm"/>
    <property type="evidence" value="ECO:0007669"/>
    <property type="project" value="TreeGrafter"/>
</dbReference>
<evidence type="ECO:0000256" key="13">
    <source>
        <dbReference type="ARBA" id="ARBA00023204"/>
    </source>
</evidence>
<dbReference type="FunFam" id="3.40.50.300:FF:000296">
    <property type="entry name" value="ATP-dependent DNA helicase RecQ"/>
    <property type="match status" value="1"/>
</dbReference>
<evidence type="ECO:0000259" key="17">
    <source>
        <dbReference type="PROSITE" id="PS50967"/>
    </source>
</evidence>
<evidence type="ECO:0000256" key="2">
    <source>
        <dbReference type="ARBA" id="ARBA00001947"/>
    </source>
</evidence>
<evidence type="ECO:0000256" key="10">
    <source>
        <dbReference type="ARBA" id="ARBA00022840"/>
    </source>
</evidence>
<dbReference type="FunFam" id="1.10.10.10:FF:000564">
    <property type="entry name" value="ATP-dependent DNA helicase RecQ"/>
    <property type="match status" value="1"/>
</dbReference>
<evidence type="ECO:0000256" key="14">
    <source>
        <dbReference type="ARBA" id="ARBA00023235"/>
    </source>
</evidence>
<dbReference type="GO" id="GO:0005524">
    <property type="term" value="F:ATP binding"/>
    <property type="evidence" value="ECO:0007669"/>
    <property type="project" value="UniProtKB-KW"/>
</dbReference>
<dbReference type="FunFam" id="1.10.150.80:FF:000002">
    <property type="entry name" value="ATP-dependent DNA helicase RecQ"/>
    <property type="match status" value="1"/>
</dbReference>
<evidence type="ECO:0000259" key="19">
    <source>
        <dbReference type="PROSITE" id="PS51194"/>
    </source>
</evidence>
<evidence type="ECO:0000256" key="4">
    <source>
        <dbReference type="ARBA" id="ARBA00022723"/>
    </source>
</evidence>
<comment type="cofactor">
    <cofactor evidence="1">
        <name>Mg(2+)</name>
        <dbReference type="ChEBI" id="CHEBI:18420"/>
    </cofactor>
</comment>
<reference evidence="20 21" key="1">
    <citation type="journal article" date="2003" name="Int. J. Syst. Evol. Microbiol.">
        <title>Bacillus nealsonii sp. nov., isolated from a spacecraft-assembly facility, whose spores are gamma-radiation resistant.</title>
        <authorList>
            <person name="Venkateswaran K."/>
            <person name="Kempf M."/>
            <person name="Chen F."/>
            <person name="Satomi M."/>
            <person name="Nicholson W."/>
            <person name="Kern R."/>
        </authorList>
    </citation>
    <scope>NUCLEOTIDE SEQUENCE [LARGE SCALE GENOMIC DNA]</scope>
    <source>
        <strain evidence="20 21">FO-92</strain>
    </source>
</reference>
<dbReference type="Gene3D" id="1.10.10.10">
    <property type="entry name" value="Winged helix-like DNA-binding domain superfamily/Winged helix DNA-binding domain"/>
    <property type="match status" value="1"/>
</dbReference>
<comment type="similarity">
    <text evidence="3">Belongs to the helicase family. RecQ subfamily.</text>
</comment>
<dbReference type="OrthoDB" id="9763310at2"/>
<dbReference type="NCBIfam" id="TIGR00614">
    <property type="entry name" value="recQ_fam"/>
    <property type="match status" value="1"/>
</dbReference>
<evidence type="ECO:0000313" key="20">
    <source>
        <dbReference type="EMBL" id="PKG21546.1"/>
    </source>
</evidence>
<dbReference type="PROSITE" id="PS50967">
    <property type="entry name" value="HRDC"/>
    <property type="match status" value="1"/>
</dbReference>
<name>A0A2N0YWB1_9BACI</name>
<dbReference type="InterPro" id="IPR001650">
    <property type="entry name" value="Helicase_C-like"/>
</dbReference>
<keyword evidence="8 20" id="KW-0347">Helicase</keyword>
<dbReference type="NCBIfam" id="TIGR01389">
    <property type="entry name" value="recQ"/>
    <property type="match status" value="1"/>
</dbReference>
<evidence type="ECO:0000256" key="5">
    <source>
        <dbReference type="ARBA" id="ARBA00022741"/>
    </source>
</evidence>
<dbReference type="Pfam" id="PF09382">
    <property type="entry name" value="RQC"/>
    <property type="match status" value="1"/>
</dbReference>
<dbReference type="GO" id="GO:0006310">
    <property type="term" value="P:DNA recombination"/>
    <property type="evidence" value="ECO:0007669"/>
    <property type="project" value="UniProtKB-UniRule"/>
</dbReference>
<organism evidence="20 21">
    <name type="scientific">Niallia nealsonii</name>
    <dbReference type="NCBI Taxonomy" id="115979"/>
    <lineage>
        <taxon>Bacteria</taxon>
        <taxon>Bacillati</taxon>
        <taxon>Bacillota</taxon>
        <taxon>Bacilli</taxon>
        <taxon>Bacillales</taxon>
        <taxon>Bacillaceae</taxon>
        <taxon>Niallia</taxon>
    </lineage>
</organism>
<dbReference type="InterPro" id="IPR044876">
    <property type="entry name" value="HRDC_dom_sf"/>
</dbReference>
<keyword evidence="5" id="KW-0547">Nucleotide-binding</keyword>
<keyword evidence="4" id="KW-0479">Metal-binding</keyword>
<dbReference type="InterPro" id="IPR014001">
    <property type="entry name" value="Helicase_ATP-bd"/>
</dbReference>
<dbReference type="SUPFAM" id="SSF52540">
    <property type="entry name" value="P-loop containing nucleoside triphosphate hydrolases"/>
    <property type="match status" value="1"/>
</dbReference>
<dbReference type="GO" id="GO:0006281">
    <property type="term" value="P:DNA repair"/>
    <property type="evidence" value="ECO:0007669"/>
    <property type="project" value="UniProtKB-KW"/>
</dbReference>
<keyword evidence="11" id="KW-0238">DNA-binding</keyword>
<dbReference type="GO" id="GO:0009378">
    <property type="term" value="F:four-way junction helicase activity"/>
    <property type="evidence" value="ECO:0007669"/>
    <property type="project" value="TreeGrafter"/>
</dbReference>
<dbReference type="Gene3D" id="1.10.150.80">
    <property type="entry name" value="HRDC domain"/>
    <property type="match status" value="1"/>
</dbReference>
<evidence type="ECO:0000256" key="11">
    <source>
        <dbReference type="ARBA" id="ARBA00023125"/>
    </source>
</evidence>
<dbReference type="InterPro" id="IPR029491">
    <property type="entry name" value="Helicase_HTH"/>
</dbReference>
<dbReference type="CDD" id="cd17920">
    <property type="entry name" value="DEXHc_RecQ"/>
    <property type="match status" value="1"/>
</dbReference>
<dbReference type="GO" id="GO:0043590">
    <property type="term" value="C:bacterial nucleoid"/>
    <property type="evidence" value="ECO:0007669"/>
    <property type="project" value="TreeGrafter"/>
</dbReference>
<dbReference type="SUPFAM" id="SSF46785">
    <property type="entry name" value="Winged helix' DNA-binding domain"/>
    <property type="match status" value="1"/>
</dbReference>
<dbReference type="InterPro" id="IPR036390">
    <property type="entry name" value="WH_DNA-bd_sf"/>
</dbReference>
<keyword evidence="13" id="KW-0234">DNA repair</keyword>
<dbReference type="AlphaFoldDB" id="A0A2N0YWB1"/>
<dbReference type="EMBL" id="PISE01000078">
    <property type="protein sequence ID" value="PKG21546.1"/>
    <property type="molecule type" value="Genomic_DNA"/>
</dbReference>
<keyword evidence="10" id="KW-0067">ATP-binding</keyword>
<dbReference type="GO" id="GO:0006260">
    <property type="term" value="P:DNA replication"/>
    <property type="evidence" value="ECO:0007669"/>
    <property type="project" value="InterPro"/>
</dbReference>
<feature type="domain" description="Helicase ATP-binding" evidence="18">
    <location>
        <begin position="26"/>
        <end position="195"/>
    </location>
</feature>
<dbReference type="InterPro" id="IPR018982">
    <property type="entry name" value="RQC_domain"/>
</dbReference>
<dbReference type="InterPro" id="IPR004589">
    <property type="entry name" value="DNA_helicase_ATP-dep_RecQ"/>
</dbReference>
<dbReference type="Pfam" id="PF00570">
    <property type="entry name" value="HRDC"/>
    <property type="match status" value="1"/>
</dbReference>
<dbReference type="GO" id="GO:0046872">
    <property type="term" value="F:metal ion binding"/>
    <property type="evidence" value="ECO:0007669"/>
    <property type="project" value="UniProtKB-KW"/>
</dbReference>
<accession>A0A2N0YWB1</accession>
<evidence type="ECO:0000259" key="18">
    <source>
        <dbReference type="PROSITE" id="PS51192"/>
    </source>
</evidence>
<dbReference type="GO" id="GO:0030894">
    <property type="term" value="C:replisome"/>
    <property type="evidence" value="ECO:0007669"/>
    <property type="project" value="TreeGrafter"/>
</dbReference>
<keyword evidence="6" id="KW-0227">DNA damage</keyword>
<evidence type="ECO:0000256" key="12">
    <source>
        <dbReference type="ARBA" id="ARBA00023172"/>
    </source>
</evidence>
<dbReference type="GO" id="GO:0043138">
    <property type="term" value="F:3'-5' DNA helicase activity"/>
    <property type="evidence" value="ECO:0007669"/>
    <property type="project" value="UniProtKB-EC"/>
</dbReference>
<dbReference type="InterPro" id="IPR010997">
    <property type="entry name" value="HRDC-like_sf"/>
</dbReference>
<dbReference type="InterPro" id="IPR032284">
    <property type="entry name" value="RecQ_Zn-bd"/>
</dbReference>
<dbReference type="SMART" id="SM00487">
    <property type="entry name" value="DEXDc"/>
    <property type="match status" value="1"/>
</dbReference>
<comment type="caution">
    <text evidence="20">The sequence shown here is derived from an EMBL/GenBank/DDBJ whole genome shotgun (WGS) entry which is preliminary data.</text>
</comment>
<dbReference type="InterPro" id="IPR011545">
    <property type="entry name" value="DEAD/DEAH_box_helicase_dom"/>
</dbReference>
<dbReference type="PANTHER" id="PTHR13710:SF105">
    <property type="entry name" value="ATP-DEPENDENT DNA HELICASE Q1"/>
    <property type="match status" value="1"/>
</dbReference>
<evidence type="ECO:0000256" key="3">
    <source>
        <dbReference type="ARBA" id="ARBA00005446"/>
    </source>
</evidence>
<evidence type="ECO:0000256" key="16">
    <source>
        <dbReference type="NCBIfam" id="TIGR01389"/>
    </source>
</evidence>
<dbReference type="Pfam" id="PF14493">
    <property type="entry name" value="HTH_40"/>
    <property type="match status" value="1"/>
</dbReference>
<dbReference type="SMART" id="SM00956">
    <property type="entry name" value="RQC"/>
    <property type="match status" value="1"/>
</dbReference>
<keyword evidence="7" id="KW-0378">Hydrolase</keyword>
<dbReference type="InterPro" id="IPR006293">
    <property type="entry name" value="DNA_helicase_ATP-dep_RecQ_bac"/>
</dbReference>
<dbReference type="GO" id="GO:0003677">
    <property type="term" value="F:DNA binding"/>
    <property type="evidence" value="ECO:0007669"/>
    <property type="project" value="UniProtKB-KW"/>
</dbReference>
<evidence type="ECO:0000256" key="7">
    <source>
        <dbReference type="ARBA" id="ARBA00022801"/>
    </source>
</evidence>
<dbReference type="GO" id="GO:0016787">
    <property type="term" value="F:hydrolase activity"/>
    <property type="evidence" value="ECO:0007669"/>
    <property type="project" value="UniProtKB-KW"/>
</dbReference>
<dbReference type="InterPro" id="IPR002121">
    <property type="entry name" value="HRDC_dom"/>
</dbReference>
<feature type="domain" description="Helicase C-terminal" evidence="19">
    <location>
        <begin position="219"/>
        <end position="366"/>
    </location>
</feature>
<evidence type="ECO:0000256" key="9">
    <source>
        <dbReference type="ARBA" id="ARBA00022833"/>
    </source>
</evidence>
<dbReference type="PANTHER" id="PTHR13710">
    <property type="entry name" value="DNA HELICASE RECQ FAMILY MEMBER"/>
    <property type="match status" value="1"/>
</dbReference>
<dbReference type="Pfam" id="PF16124">
    <property type="entry name" value="RecQ_Zn_bind"/>
    <property type="match status" value="1"/>
</dbReference>
<dbReference type="Pfam" id="PF00270">
    <property type="entry name" value="DEAD"/>
    <property type="match status" value="1"/>
</dbReference>
<dbReference type="PROSITE" id="PS51194">
    <property type="entry name" value="HELICASE_CTER"/>
    <property type="match status" value="1"/>
</dbReference>
<dbReference type="Proteomes" id="UP000233375">
    <property type="component" value="Unassembled WGS sequence"/>
</dbReference>
<feature type="domain" description="HRDC" evidence="17">
    <location>
        <begin position="513"/>
        <end position="593"/>
    </location>
</feature>
<evidence type="ECO:0000256" key="6">
    <source>
        <dbReference type="ARBA" id="ARBA00022763"/>
    </source>
</evidence>
<keyword evidence="9" id="KW-0862">Zinc</keyword>
<dbReference type="SUPFAM" id="SSF47819">
    <property type="entry name" value="HRDC-like"/>
    <property type="match status" value="1"/>
</dbReference>
<dbReference type="PROSITE" id="PS51192">
    <property type="entry name" value="HELICASE_ATP_BIND_1"/>
    <property type="match status" value="1"/>
</dbReference>